<feature type="compositionally biased region" description="Basic residues" evidence="1">
    <location>
        <begin position="1"/>
        <end position="13"/>
    </location>
</feature>
<dbReference type="Proteomes" id="UP000697127">
    <property type="component" value="Unassembled WGS sequence"/>
</dbReference>
<evidence type="ECO:0000256" key="1">
    <source>
        <dbReference type="SAM" id="MobiDB-lite"/>
    </source>
</evidence>
<reference evidence="2" key="1">
    <citation type="submission" date="2020-11" db="EMBL/GenBank/DDBJ databases">
        <title>Kefir isolates.</title>
        <authorList>
            <person name="Marcisauskas S."/>
            <person name="Kim Y."/>
            <person name="Blasche S."/>
        </authorList>
    </citation>
    <scope>NUCLEOTIDE SEQUENCE</scope>
    <source>
        <strain evidence="2">Olga-1</strain>
    </source>
</reference>
<feature type="compositionally biased region" description="Basic and acidic residues" evidence="1">
    <location>
        <begin position="14"/>
        <end position="23"/>
    </location>
</feature>
<dbReference type="EMBL" id="PUHW01000913">
    <property type="protein sequence ID" value="KAG0682235.1"/>
    <property type="molecule type" value="Genomic_DNA"/>
</dbReference>
<keyword evidence="3" id="KW-1185">Reference proteome</keyword>
<comment type="caution">
    <text evidence="2">The sequence shown here is derived from an EMBL/GenBank/DDBJ whole genome shotgun (WGS) entry which is preliminary data.</text>
</comment>
<evidence type="ECO:0000313" key="2">
    <source>
        <dbReference type="EMBL" id="KAG0682235.1"/>
    </source>
</evidence>
<dbReference type="AlphaFoldDB" id="A0A9P7BCR6"/>
<sequence length="138" mass="15641">MAKKGNKGKKSFSRRAESEKKGISDFGDAVLDASKFLNKNNNNNDDSDNDNFQFNDEELNSDDALGSDDDLDDYMVKKNKKNNNNNNSSLNEFGENDDGWDSVDEGELMTLSELWDRDDKELNSIKNNNKNSSKNKEI</sequence>
<proteinExistence type="predicted"/>
<feature type="compositionally biased region" description="Acidic residues" evidence="1">
    <location>
        <begin position="94"/>
        <end position="107"/>
    </location>
</feature>
<feature type="region of interest" description="Disordered" evidence="1">
    <location>
        <begin position="36"/>
        <end position="138"/>
    </location>
</feature>
<protein>
    <submittedName>
        <fullName evidence="2">Uncharacterized protein</fullName>
    </submittedName>
</protein>
<organism evidence="2 3">
    <name type="scientific">Pichia californica</name>
    <dbReference type="NCBI Taxonomy" id="460514"/>
    <lineage>
        <taxon>Eukaryota</taxon>
        <taxon>Fungi</taxon>
        <taxon>Dikarya</taxon>
        <taxon>Ascomycota</taxon>
        <taxon>Saccharomycotina</taxon>
        <taxon>Pichiomycetes</taxon>
        <taxon>Pichiales</taxon>
        <taxon>Pichiaceae</taxon>
        <taxon>Pichia</taxon>
    </lineage>
</organism>
<feature type="region of interest" description="Disordered" evidence="1">
    <location>
        <begin position="1"/>
        <end position="24"/>
    </location>
</feature>
<accession>A0A9P7BCR6</accession>
<evidence type="ECO:0000313" key="3">
    <source>
        <dbReference type="Proteomes" id="UP000697127"/>
    </source>
</evidence>
<gene>
    <name evidence="2" type="ORF">C6P40_005358</name>
</gene>
<name>A0A9P7BCR6_9ASCO</name>
<feature type="compositionally biased region" description="Acidic residues" evidence="1">
    <location>
        <begin position="45"/>
        <end position="73"/>
    </location>
</feature>
<feature type="compositionally biased region" description="Basic and acidic residues" evidence="1">
    <location>
        <begin position="114"/>
        <end position="123"/>
    </location>
</feature>
<feature type="non-terminal residue" evidence="2">
    <location>
        <position position="138"/>
    </location>
</feature>